<dbReference type="Proteomes" id="UP000887579">
    <property type="component" value="Unplaced"/>
</dbReference>
<evidence type="ECO:0000313" key="1">
    <source>
        <dbReference type="Proteomes" id="UP000887579"/>
    </source>
</evidence>
<accession>A0AC34GRV8</accession>
<sequence>MGGASSSIRPHHSSSSLSSPDDNNDLQEPEAKKHRKVEAEVSIEALEQIWDLEIQCAKKSPVLKELFQTSYNDDVEGKTIKVVIQDSDITTEGLHQIFLFLCNHEMDINIDNVQFVMSAAIYLKVDGVMENCIKVYRDDFSKETILDYYKQSLSCNIYSFKLAVLDYLYANFCRFSEDIEFLNVVNRDLFKLLISDGRLCVPDAEYSIYKMIKKFIMLDQLRIHDVPVTPGDDFLTFIASVNPSFTPAIYYDILQEIRLSHCVNSIITIRELTEDKLIPEIILKDILSDMWITNLDSHVPLINEEEEKEEKIDLKKFNQECMRFGKLVEKNSAWYWFRCIFGVDLEFKYVDGKILVKRKFKREQITDLSKDFHVYIKCISSTKKYFEKHIFLKSVVTTSNLLENGPTNHDTVTDKNDD</sequence>
<evidence type="ECO:0000313" key="2">
    <source>
        <dbReference type="WBParaSite" id="ES5_v2.g7377.t1"/>
    </source>
</evidence>
<reference evidence="2" key="1">
    <citation type="submission" date="2022-11" db="UniProtKB">
        <authorList>
            <consortium name="WormBaseParasite"/>
        </authorList>
    </citation>
    <scope>IDENTIFICATION</scope>
</reference>
<protein>
    <submittedName>
        <fullName evidence="2">BTB domain-containing protein</fullName>
    </submittedName>
</protein>
<dbReference type="WBParaSite" id="ES5_v2.g7377.t1">
    <property type="protein sequence ID" value="ES5_v2.g7377.t1"/>
    <property type="gene ID" value="ES5_v2.g7377"/>
</dbReference>
<proteinExistence type="predicted"/>
<name>A0AC34GRV8_9BILA</name>
<organism evidence="1 2">
    <name type="scientific">Panagrolaimus sp. ES5</name>
    <dbReference type="NCBI Taxonomy" id="591445"/>
    <lineage>
        <taxon>Eukaryota</taxon>
        <taxon>Metazoa</taxon>
        <taxon>Ecdysozoa</taxon>
        <taxon>Nematoda</taxon>
        <taxon>Chromadorea</taxon>
        <taxon>Rhabditida</taxon>
        <taxon>Tylenchina</taxon>
        <taxon>Panagrolaimomorpha</taxon>
        <taxon>Panagrolaimoidea</taxon>
        <taxon>Panagrolaimidae</taxon>
        <taxon>Panagrolaimus</taxon>
    </lineage>
</organism>